<comment type="similarity">
    <text evidence="3 10">Belongs to the TrpF family.</text>
</comment>
<keyword evidence="6 10" id="KW-0028">Amino-acid biosynthesis</keyword>
<name>A0A239HJF2_9FIRM</name>
<dbReference type="GO" id="GO:0004640">
    <property type="term" value="F:phosphoribosylanthranilate isomerase activity"/>
    <property type="evidence" value="ECO:0007669"/>
    <property type="project" value="UniProtKB-UniRule"/>
</dbReference>
<dbReference type="PANTHER" id="PTHR42894">
    <property type="entry name" value="N-(5'-PHOSPHORIBOSYL)ANTHRANILATE ISOMERASE"/>
    <property type="match status" value="1"/>
</dbReference>
<evidence type="ECO:0000256" key="8">
    <source>
        <dbReference type="ARBA" id="ARBA00023141"/>
    </source>
</evidence>
<dbReference type="UniPathway" id="UPA00035">
    <property type="reaction ID" value="UER00042"/>
</dbReference>
<dbReference type="HAMAP" id="MF_00135">
    <property type="entry name" value="PRAI"/>
    <property type="match status" value="1"/>
</dbReference>
<dbReference type="AlphaFoldDB" id="A0A239HJF2"/>
<comment type="catalytic activity">
    <reaction evidence="1 10">
        <text>N-(5-phospho-beta-D-ribosyl)anthranilate = 1-(2-carboxyphenylamino)-1-deoxy-D-ribulose 5-phosphate</text>
        <dbReference type="Rhea" id="RHEA:21540"/>
        <dbReference type="ChEBI" id="CHEBI:18277"/>
        <dbReference type="ChEBI" id="CHEBI:58613"/>
        <dbReference type="EC" id="5.3.1.24"/>
    </reaction>
</comment>
<dbReference type="SUPFAM" id="SSF51366">
    <property type="entry name" value="Ribulose-phoshate binding barrel"/>
    <property type="match status" value="1"/>
</dbReference>
<dbReference type="RefSeq" id="WP_089284235.1">
    <property type="nucleotide sequence ID" value="NZ_FZOJ01000022.1"/>
</dbReference>
<keyword evidence="7 10" id="KW-0822">Tryptophan biosynthesis</keyword>
<protein>
    <recommendedName>
        <fullName evidence="5 10">N-(5'-phosphoribosyl)anthranilate isomerase</fullName>
        <shortName evidence="10">PRAI</shortName>
        <ecNumber evidence="4 10">5.3.1.24</ecNumber>
    </recommendedName>
</protein>
<dbReference type="GO" id="GO:0000162">
    <property type="term" value="P:L-tryptophan biosynthetic process"/>
    <property type="evidence" value="ECO:0007669"/>
    <property type="project" value="UniProtKB-UniRule"/>
</dbReference>
<dbReference type="Proteomes" id="UP000198304">
    <property type="component" value="Unassembled WGS sequence"/>
</dbReference>
<accession>A0A239HJF2</accession>
<dbReference type="InterPro" id="IPR011060">
    <property type="entry name" value="RibuloseP-bd_barrel"/>
</dbReference>
<dbReference type="Gene3D" id="3.20.20.70">
    <property type="entry name" value="Aldolase class I"/>
    <property type="match status" value="1"/>
</dbReference>
<evidence type="ECO:0000256" key="1">
    <source>
        <dbReference type="ARBA" id="ARBA00001164"/>
    </source>
</evidence>
<dbReference type="PANTHER" id="PTHR42894:SF1">
    <property type="entry name" value="N-(5'-PHOSPHORIBOSYL)ANTHRANILATE ISOMERASE"/>
    <property type="match status" value="1"/>
</dbReference>
<dbReference type="InterPro" id="IPR044643">
    <property type="entry name" value="TrpF_fam"/>
</dbReference>
<evidence type="ECO:0000256" key="5">
    <source>
        <dbReference type="ARBA" id="ARBA00022272"/>
    </source>
</evidence>
<proteinExistence type="inferred from homology"/>
<dbReference type="Pfam" id="PF00697">
    <property type="entry name" value="PRAI"/>
    <property type="match status" value="1"/>
</dbReference>
<dbReference type="EMBL" id="FZOJ01000022">
    <property type="protein sequence ID" value="SNS81529.1"/>
    <property type="molecule type" value="Genomic_DNA"/>
</dbReference>
<dbReference type="FunFam" id="3.20.20.70:FF:000075">
    <property type="entry name" value="Tryptophan biosynthesis protein TRP1"/>
    <property type="match status" value="1"/>
</dbReference>
<feature type="domain" description="N-(5'phosphoribosyl) anthranilate isomerase (PRAI)" evidence="11">
    <location>
        <begin position="4"/>
        <end position="196"/>
    </location>
</feature>
<keyword evidence="13" id="KW-1185">Reference proteome</keyword>
<dbReference type="InterPro" id="IPR001240">
    <property type="entry name" value="PRAI_dom"/>
</dbReference>
<comment type="pathway">
    <text evidence="2 10">Amino-acid biosynthesis; L-tryptophan biosynthesis; L-tryptophan from chorismate: step 3/5.</text>
</comment>
<evidence type="ECO:0000256" key="7">
    <source>
        <dbReference type="ARBA" id="ARBA00022822"/>
    </source>
</evidence>
<evidence type="ECO:0000256" key="6">
    <source>
        <dbReference type="ARBA" id="ARBA00022605"/>
    </source>
</evidence>
<reference evidence="13" key="1">
    <citation type="submission" date="2017-06" db="EMBL/GenBank/DDBJ databases">
        <authorList>
            <person name="Varghese N."/>
            <person name="Submissions S."/>
        </authorList>
    </citation>
    <scope>NUCLEOTIDE SEQUENCE [LARGE SCALE GENOMIC DNA]</scope>
    <source>
        <strain evidence="13">SCA</strain>
    </source>
</reference>
<evidence type="ECO:0000256" key="9">
    <source>
        <dbReference type="ARBA" id="ARBA00023235"/>
    </source>
</evidence>
<sequence length="204" mass="23104">MTRIKICGLTREEDIAYVNELKPDYVGFVFATSKRQITPKKAIKLIEKLDRRIKKVGVFVNPSMEEARRIAEACDLDVLQFHGEEKPEDIIGLPRETWKSFRIKNQESFQELEAYSVGGYLLDTYVKGQQGGTGKAFDWNIDSDINKNKMIILAGGLSSENVEEAVEKMKPHVVDVSSGVETDGCKDFEKIKKFIEKVRGSHDS</sequence>
<dbReference type="OrthoDB" id="9786954at2"/>
<keyword evidence="9 10" id="KW-0413">Isomerase</keyword>
<dbReference type="CDD" id="cd00405">
    <property type="entry name" value="PRAI"/>
    <property type="match status" value="1"/>
</dbReference>
<evidence type="ECO:0000256" key="2">
    <source>
        <dbReference type="ARBA" id="ARBA00004664"/>
    </source>
</evidence>
<evidence type="ECO:0000256" key="4">
    <source>
        <dbReference type="ARBA" id="ARBA00012572"/>
    </source>
</evidence>
<dbReference type="InterPro" id="IPR013785">
    <property type="entry name" value="Aldolase_TIM"/>
</dbReference>
<evidence type="ECO:0000313" key="13">
    <source>
        <dbReference type="Proteomes" id="UP000198304"/>
    </source>
</evidence>
<evidence type="ECO:0000256" key="3">
    <source>
        <dbReference type="ARBA" id="ARBA00007571"/>
    </source>
</evidence>
<evidence type="ECO:0000313" key="12">
    <source>
        <dbReference type="EMBL" id="SNS81529.1"/>
    </source>
</evidence>
<gene>
    <name evidence="10" type="primary">trpF</name>
    <name evidence="12" type="ORF">SAMN05446037_102237</name>
</gene>
<organism evidence="12 13">
    <name type="scientific">Anaerovirgula multivorans</name>
    <dbReference type="NCBI Taxonomy" id="312168"/>
    <lineage>
        <taxon>Bacteria</taxon>
        <taxon>Bacillati</taxon>
        <taxon>Bacillota</taxon>
        <taxon>Clostridia</taxon>
        <taxon>Peptostreptococcales</taxon>
        <taxon>Natronincolaceae</taxon>
        <taxon>Anaerovirgula</taxon>
    </lineage>
</organism>
<evidence type="ECO:0000259" key="11">
    <source>
        <dbReference type="Pfam" id="PF00697"/>
    </source>
</evidence>
<evidence type="ECO:0000256" key="10">
    <source>
        <dbReference type="HAMAP-Rule" id="MF_00135"/>
    </source>
</evidence>
<dbReference type="EC" id="5.3.1.24" evidence="4 10"/>
<keyword evidence="8 10" id="KW-0057">Aromatic amino acid biosynthesis</keyword>